<comment type="caution">
    <text evidence="2">The sequence shown here is derived from an EMBL/GenBank/DDBJ whole genome shotgun (WGS) entry which is preliminary data.</text>
</comment>
<evidence type="ECO:0000313" key="2">
    <source>
        <dbReference type="EMBL" id="KAF5187621.1"/>
    </source>
</evidence>
<name>A0A7J6VS85_THATH</name>
<dbReference type="Pfam" id="PF03140">
    <property type="entry name" value="DUF247"/>
    <property type="match status" value="1"/>
</dbReference>
<keyword evidence="3" id="KW-1185">Reference proteome</keyword>
<dbReference type="Proteomes" id="UP000554482">
    <property type="component" value="Unassembled WGS sequence"/>
</dbReference>
<dbReference type="OrthoDB" id="591587at2759"/>
<feature type="transmembrane region" description="Helical" evidence="1">
    <location>
        <begin position="420"/>
        <end position="444"/>
    </location>
</feature>
<dbReference type="InterPro" id="IPR004158">
    <property type="entry name" value="DUF247_pln"/>
</dbReference>
<reference evidence="2 3" key="1">
    <citation type="submission" date="2020-06" db="EMBL/GenBank/DDBJ databases">
        <title>Transcriptomic and genomic resources for Thalictrum thalictroides and T. hernandezii: Facilitating candidate gene discovery in an emerging model plant lineage.</title>
        <authorList>
            <person name="Arias T."/>
            <person name="Riano-Pachon D.M."/>
            <person name="Di Stilio V.S."/>
        </authorList>
    </citation>
    <scope>NUCLEOTIDE SEQUENCE [LARGE SCALE GENOMIC DNA]</scope>
    <source>
        <strain evidence="3">cv. WT478/WT964</strain>
        <tissue evidence="2">Leaves</tissue>
    </source>
</reference>
<protein>
    <recommendedName>
        <fullName evidence="4">Transmembrane protein</fullName>
    </recommendedName>
</protein>
<keyword evidence="1" id="KW-0472">Membrane</keyword>
<evidence type="ECO:0000256" key="1">
    <source>
        <dbReference type="SAM" id="Phobius"/>
    </source>
</evidence>
<dbReference type="EMBL" id="JABWDY010027771">
    <property type="protein sequence ID" value="KAF5187621.1"/>
    <property type="molecule type" value="Genomic_DNA"/>
</dbReference>
<evidence type="ECO:0000313" key="3">
    <source>
        <dbReference type="Proteomes" id="UP000554482"/>
    </source>
</evidence>
<keyword evidence="1" id="KW-0812">Transmembrane</keyword>
<gene>
    <name evidence="2" type="ORF">FRX31_022790</name>
</gene>
<organism evidence="2 3">
    <name type="scientific">Thalictrum thalictroides</name>
    <name type="common">Rue-anemone</name>
    <name type="synonym">Anemone thalictroides</name>
    <dbReference type="NCBI Taxonomy" id="46969"/>
    <lineage>
        <taxon>Eukaryota</taxon>
        <taxon>Viridiplantae</taxon>
        <taxon>Streptophyta</taxon>
        <taxon>Embryophyta</taxon>
        <taxon>Tracheophyta</taxon>
        <taxon>Spermatophyta</taxon>
        <taxon>Magnoliopsida</taxon>
        <taxon>Ranunculales</taxon>
        <taxon>Ranunculaceae</taxon>
        <taxon>Thalictroideae</taxon>
        <taxon>Thalictrum</taxon>
    </lineage>
</organism>
<dbReference type="PANTHER" id="PTHR31170:SF25">
    <property type="entry name" value="BNAA09G04570D PROTEIN"/>
    <property type="match status" value="1"/>
</dbReference>
<sequence>MELSSGSEIIRQETDYSINAADDDNGASLLADKILATEPPPHISTRCFIYRVPDNLRKGNEDKYEPSIVSIGPYHRNKKDLKITEKHKIWYLRNLISKSQPSNTTSLIDIIKAIKKLEVKARECYAEEIDLSSDDFVMMMVVDGCFIIELLYREGLDRGINKDPLVSAPWIVKKVEKDLILLENQLPFIVLECLFRITRDRKRESSLNRLLGVFFAKIIPKTNLILVGGKLEGSHLLDFLRNSIIPPDFQRECGPAILTNRRGAKELRQSGMIFKTQAWSESKFECLVDVNGRDGILEFYPYDMESLYILIPNLVALEQCFGPYEGYITSYAMLLGYFITSEQDVKVLRRAGIFLGNQAEDEKFAAEISTLYERVHAVEFHYLGLIGQVENYTQTFWRKRRPLLHQWYGILMRDYFTSPWAIVSFIAAVILLLLTAVQTIFAILSYHR</sequence>
<keyword evidence="1" id="KW-1133">Transmembrane helix</keyword>
<dbReference type="PANTHER" id="PTHR31170">
    <property type="entry name" value="BNAC04G53230D PROTEIN"/>
    <property type="match status" value="1"/>
</dbReference>
<proteinExistence type="predicted"/>
<dbReference type="AlphaFoldDB" id="A0A7J6VS85"/>
<accession>A0A7J6VS85</accession>
<evidence type="ECO:0008006" key="4">
    <source>
        <dbReference type="Google" id="ProtNLM"/>
    </source>
</evidence>